<sequence length="90" mass="9705">MSVLPVGDARDHFSDLLGDVERTHERVTITRHGRAVAVVMSPEDLESLEETMDLLATPGALAEVQESAADIEAGRTVGIDEIRDEFGLSS</sequence>
<dbReference type="Proteomes" id="UP001180845">
    <property type="component" value="Unassembled WGS sequence"/>
</dbReference>
<organism evidence="3 4">
    <name type="scientific">Haloactinomyces albus</name>
    <dbReference type="NCBI Taxonomy" id="1352928"/>
    <lineage>
        <taxon>Bacteria</taxon>
        <taxon>Bacillati</taxon>
        <taxon>Actinomycetota</taxon>
        <taxon>Actinomycetes</taxon>
        <taxon>Actinopolysporales</taxon>
        <taxon>Actinopolysporaceae</taxon>
        <taxon>Haloactinomyces</taxon>
    </lineage>
</organism>
<gene>
    <name evidence="3" type="ORF">JOF55_000555</name>
</gene>
<dbReference type="SUPFAM" id="SSF143120">
    <property type="entry name" value="YefM-like"/>
    <property type="match status" value="1"/>
</dbReference>
<protein>
    <recommendedName>
        <fullName evidence="2">Antitoxin</fullName>
    </recommendedName>
</protein>
<dbReference type="NCBIfam" id="TIGR01552">
    <property type="entry name" value="phd_fam"/>
    <property type="match status" value="1"/>
</dbReference>
<dbReference type="InterPro" id="IPR036165">
    <property type="entry name" value="YefM-like_sf"/>
</dbReference>
<dbReference type="AlphaFoldDB" id="A0AAE3ZC25"/>
<evidence type="ECO:0000313" key="4">
    <source>
        <dbReference type="Proteomes" id="UP001180845"/>
    </source>
</evidence>
<dbReference type="PANTHER" id="PTHR33713">
    <property type="entry name" value="ANTITOXIN YAFN-RELATED"/>
    <property type="match status" value="1"/>
</dbReference>
<dbReference type="InterPro" id="IPR006442">
    <property type="entry name" value="Antitoxin_Phd/YefM"/>
</dbReference>
<evidence type="ECO:0000256" key="1">
    <source>
        <dbReference type="ARBA" id="ARBA00009981"/>
    </source>
</evidence>
<accession>A0AAE3ZC25</accession>
<keyword evidence="4" id="KW-1185">Reference proteome</keyword>
<dbReference type="EMBL" id="JAVDXW010000001">
    <property type="protein sequence ID" value="MDR7300374.1"/>
    <property type="molecule type" value="Genomic_DNA"/>
</dbReference>
<dbReference type="Gene3D" id="1.10.1220.170">
    <property type="match status" value="1"/>
</dbReference>
<dbReference type="RefSeq" id="WP_310269035.1">
    <property type="nucleotide sequence ID" value="NZ_JAVDXW010000001.1"/>
</dbReference>
<reference evidence="3" key="1">
    <citation type="submission" date="2023-07" db="EMBL/GenBank/DDBJ databases">
        <title>Sequencing the genomes of 1000 actinobacteria strains.</title>
        <authorList>
            <person name="Klenk H.-P."/>
        </authorList>
    </citation>
    <scope>NUCLEOTIDE SEQUENCE</scope>
    <source>
        <strain evidence="3">DSM 45977</strain>
    </source>
</reference>
<proteinExistence type="inferred from homology"/>
<comment type="similarity">
    <text evidence="1 2">Belongs to the phD/YefM antitoxin family.</text>
</comment>
<comment type="function">
    <text evidence="2">Antitoxin component of a type II toxin-antitoxin (TA) system.</text>
</comment>
<dbReference type="Gene3D" id="3.40.1620.10">
    <property type="entry name" value="YefM-like domain"/>
    <property type="match status" value="1"/>
</dbReference>
<evidence type="ECO:0000313" key="3">
    <source>
        <dbReference type="EMBL" id="MDR7300374.1"/>
    </source>
</evidence>
<dbReference type="PANTHER" id="PTHR33713:SF10">
    <property type="entry name" value="ANTITOXIN YAFN"/>
    <property type="match status" value="1"/>
</dbReference>
<name>A0AAE3ZC25_9ACTN</name>
<dbReference type="Pfam" id="PF02604">
    <property type="entry name" value="PhdYeFM_antitox"/>
    <property type="match status" value="1"/>
</dbReference>
<comment type="caution">
    <text evidence="3">The sequence shown here is derived from an EMBL/GenBank/DDBJ whole genome shotgun (WGS) entry which is preliminary data.</text>
</comment>
<evidence type="ECO:0000256" key="2">
    <source>
        <dbReference type="RuleBase" id="RU362080"/>
    </source>
</evidence>
<dbReference type="InterPro" id="IPR051405">
    <property type="entry name" value="phD/YefM_antitoxin"/>
</dbReference>